<dbReference type="InterPro" id="IPR013087">
    <property type="entry name" value="Znf_C2H2_type"/>
</dbReference>
<organism evidence="4 5">
    <name type="scientific">[Torrubiella] hemipterigena</name>
    <dbReference type="NCBI Taxonomy" id="1531966"/>
    <lineage>
        <taxon>Eukaryota</taxon>
        <taxon>Fungi</taxon>
        <taxon>Dikarya</taxon>
        <taxon>Ascomycota</taxon>
        <taxon>Pezizomycotina</taxon>
        <taxon>Sordariomycetes</taxon>
        <taxon>Hypocreomycetidae</taxon>
        <taxon>Hypocreales</taxon>
        <taxon>Clavicipitaceae</taxon>
        <taxon>Clavicipitaceae incertae sedis</taxon>
        <taxon>'Torrubiella' clade</taxon>
    </lineage>
</organism>
<evidence type="ECO:0000313" key="5">
    <source>
        <dbReference type="Proteomes" id="UP000039046"/>
    </source>
</evidence>
<protein>
    <recommendedName>
        <fullName evidence="3">C2H2-type domain-containing protein</fullName>
    </recommendedName>
</protein>
<dbReference type="HOGENOM" id="CLU_638074_0_0_1"/>
<evidence type="ECO:0000259" key="3">
    <source>
        <dbReference type="PROSITE" id="PS50157"/>
    </source>
</evidence>
<feature type="region of interest" description="Disordered" evidence="2">
    <location>
        <begin position="45"/>
        <end position="113"/>
    </location>
</feature>
<dbReference type="SMART" id="SM00355">
    <property type="entry name" value="ZnF_C2H2"/>
    <property type="match status" value="2"/>
</dbReference>
<dbReference type="EMBL" id="CDHN01000001">
    <property type="protein sequence ID" value="CEJ83128.1"/>
    <property type="molecule type" value="Genomic_DNA"/>
</dbReference>
<keyword evidence="1" id="KW-0479">Metal-binding</keyword>
<keyword evidence="5" id="KW-1185">Reference proteome</keyword>
<keyword evidence="1" id="KW-0863">Zinc-finger</keyword>
<proteinExistence type="predicted"/>
<evidence type="ECO:0000313" key="4">
    <source>
        <dbReference type="EMBL" id="CEJ83128.1"/>
    </source>
</evidence>
<dbReference type="GO" id="GO:0008270">
    <property type="term" value="F:zinc ion binding"/>
    <property type="evidence" value="ECO:0007669"/>
    <property type="project" value="UniProtKB-KW"/>
</dbReference>
<keyword evidence="1" id="KW-0862">Zinc</keyword>
<dbReference type="Gene3D" id="3.30.160.60">
    <property type="entry name" value="Classic Zinc Finger"/>
    <property type="match status" value="1"/>
</dbReference>
<dbReference type="OrthoDB" id="5208775at2759"/>
<dbReference type="PROSITE" id="PS00028">
    <property type="entry name" value="ZINC_FINGER_C2H2_1"/>
    <property type="match status" value="1"/>
</dbReference>
<gene>
    <name evidence="4" type="ORF">VHEMI03152</name>
</gene>
<accession>A0A0A1SRU3</accession>
<feature type="domain" description="C2H2-type" evidence="3">
    <location>
        <begin position="160"/>
        <end position="190"/>
    </location>
</feature>
<dbReference type="PROSITE" id="PS50157">
    <property type="entry name" value="ZINC_FINGER_C2H2_2"/>
    <property type="match status" value="1"/>
</dbReference>
<name>A0A0A1SRU3_9HYPO</name>
<evidence type="ECO:0000256" key="2">
    <source>
        <dbReference type="SAM" id="MobiDB-lite"/>
    </source>
</evidence>
<evidence type="ECO:0000256" key="1">
    <source>
        <dbReference type="PROSITE-ProRule" id="PRU00042"/>
    </source>
</evidence>
<sequence>MIDHNDMAPPDDTIQAVFHSLLQSFSAAQLHSIIDDTAVNTPQYPYPVGMQTPPPYPGEATESLYTSSPGFVAGDRPTSLSPSPRLRQRQRRRSSNNRRQAVPRSTPEQPALPLADRDRRYLCGYCQEQGIHKACTRRNDLKRHIGQFHLIKKNNVDRLFLCSYPTCGMVFDFPSAHANHVKEYHSEDGKESQEGIAGTITCCTRTVFGCGFEGCMLVFEAEDPNDVEVCLDRYLQHVVKHYTDIAVGDWTYSARIRSLLTQSSTAEAWLRYTQTHNELLSWDPQETVALRKILETRHFNDPEEVVRYAVAKSMAHIDSFNGPELHYPILSQCSACNPPLATTSSPHLPESIPEPMSMFVHQYPDTARHHSHGGSPPQPPLQQSFQAMYLPHNQVGSETYLYTGSPMLGGESPMVNGNAYFTMPASSDLV</sequence>
<dbReference type="Proteomes" id="UP000039046">
    <property type="component" value="Unassembled WGS sequence"/>
</dbReference>
<feature type="compositionally biased region" description="Basic residues" evidence="2">
    <location>
        <begin position="86"/>
        <end position="96"/>
    </location>
</feature>
<reference evidence="4 5" key="1">
    <citation type="journal article" date="2015" name="Genome Announc.">
        <title>Draft Genome Sequence and Gene Annotation of the Entomopathogenic Fungus Verticillium hemipterigenum.</title>
        <authorList>
            <person name="Horn F."/>
            <person name="Habel A."/>
            <person name="Scharf D.H."/>
            <person name="Dworschak J."/>
            <person name="Brakhage A.A."/>
            <person name="Guthke R."/>
            <person name="Hertweck C."/>
            <person name="Linde J."/>
        </authorList>
    </citation>
    <scope>NUCLEOTIDE SEQUENCE [LARGE SCALE GENOMIC DNA]</scope>
</reference>
<dbReference type="AlphaFoldDB" id="A0A0A1SRU3"/>